<name>F0SPL8_RUBBR</name>
<feature type="modified residue" description="4-aspartylphosphate" evidence="7">
    <location>
        <position position="477"/>
    </location>
</feature>
<dbReference type="InterPro" id="IPR004358">
    <property type="entry name" value="Sig_transdc_His_kin-like_C"/>
</dbReference>
<keyword evidence="6" id="KW-0902">Two-component regulatory system</keyword>
<dbReference type="STRING" id="756272.Plabr_0293"/>
<evidence type="ECO:0000313" key="11">
    <source>
        <dbReference type="EMBL" id="ADY57922.1"/>
    </source>
</evidence>
<dbReference type="InterPro" id="IPR058544">
    <property type="entry name" value="ETR1_N"/>
</dbReference>
<keyword evidence="4" id="KW-0808">Transferase</keyword>
<evidence type="ECO:0000256" key="4">
    <source>
        <dbReference type="ARBA" id="ARBA00022679"/>
    </source>
</evidence>
<sequence length="556" mass="60623">MPSPSSACCVQTAASAASPVDNSLAGFFGHLFDTSSYPARWNCGTWTPIEGWLHITADIGIFLAYLAIPCALLYFAFRRKDVPFNGLLLLFSAFILCCGTTHLLEAVIFYSPIYRIAGLLKLITAVVSWATVVVLWRMAPKLLRYPSLAVDNEALKQASQAKSEFLANMSHEIRTPMTAIIGNAELLYELGDLERAPAERLDAIQAIKRNSSHLLDVINDILDLSKIEAGKLSHQLDRHDPQQIVQEVLDLLSVRAEAKQLVLSSRVEGLVPETILTDDTRLRQILLNVVGNAIRFTKSGSVKVVMRFRETTQRNQLEMEVIDTGIGIDQETQNRLFEPFTQADTSTTRQFGGTGLGLAISRRLARTLGGDLTLESEPGIGSRFLISIDPGPLSEIPMCAGSAPERGSNSAPAHQPAKIDDALSGHVLVVEDGIDNQRLMRYLLNKAGVQTTLAENGSEALTAVMENPDRFDAILMDMQMPVLDGYAATGKLREMGFTHPIIAMTAHAMLGDREKCVQAGCDDYLTKPINRAELVRILSAHCPGSSTSEDAPAVPV</sequence>
<protein>
    <recommendedName>
        <fullName evidence="2">histidine kinase</fullName>
        <ecNumber evidence="2">2.7.13.3</ecNumber>
    </recommendedName>
</protein>
<dbReference type="InterPro" id="IPR003661">
    <property type="entry name" value="HisK_dim/P_dom"/>
</dbReference>
<dbReference type="OrthoDB" id="229369at2"/>
<dbReference type="Gene3D" id="3.40.50.2300">
    <property type="match status" value="1"/>
</dbReference>
<keyword evidence="3 7" id="KW-0597">Phosphoprotein</keyword>
<keyword evidence="12" id="KW-1185">Reference proteome</keyword>
<dbReference type="PROSITE" id="PS50109">
    <property type="entry name" value="HIS_KIN"/>
    <property type="match status" value="1"/>
</dbReference>
<dbReference type="Pfam" id="PF00072">
    <property type="entry name" value="Response_reg"/>
    <property type="match status" value="1"/>
</dbReference>
<evidence type="ECO:0000256" key="5">
    <source>
        <dbReference type="ARBA" id="ARBA00022777"/>
    </source>
</evidence>
<evidence type="ECO:0000256" key="2">
    <source>
        <dbReference type="ARBA" id="ARBA00012438"/>
    </source>
</evidence>
<keyword evidence="8" id="KW-1133">Transmembrane helix</keyword>
<comment type="catalytic activity">
    <reaction evidence="1">
        <text>ATP + protein L-histidine = ADP + protein N-phospho-L-histidine.</text>
        <dbReference type="EC" id="2.7.13.3"/>
    </reaction>
</comment>
<dbReference type="GO" id="GO:0000155">
    <property type="term" value="F:phosphorelay sensor kinase activity"/>
    <property type="evidence" value="ECO:0007669"/>
    <property type="project" value="InterPro"/>
</dbReference>
<dbReference type="Pfam" id="PF25487">
    <property type="entry name" value="ETR1_N"/>
    <property type="match status" value="1"/>
</dbReference>
<dbReference type="Gene3D" id="3.30.565.10">
    <property type="entry name" value="Histidine kinase-like ATPase, C-terminal domain"/>
    <property type="match status" value="1"/>
</dbReference>
<dbReference type="InterPro" id="IPR011006">
    <property type="entry name" value="CheY-like_superfamily"/>
</dbReference>
<dbReference type="PROSITE" id="PS50110">
    <property type="entry name" value="RESPONSE_REGULATORY"/>
    <property type="match status" value="1"/>
</dbReference>
<proteinExistence type="predicted"/>
<feature type="transmembrane region" description="Helical" evidence="8">
    <location>
        <begin position="116"/>
        <end position="136"/>
    </location>
</feature>
<dbReference type="SMART" id="SM00448">
    <property type="entry name" value="REC"/>
    <property type="match status" value="1"/>
</dbReference>
<organism evidence="11 12">
    <name type="scientific">Rubinisphaera brasiliensis (strain ATCC 49424 / DSM 5305 / JCM 21570 / IAM 15109 / NBRC 103401 / IFAM 1448)</name>
    <name type="common">Planctomyces brasiliensis</name>
    <dbReference type="NCBI Taxonomy" id="756272"/>
    <lineage>
        <taxon>Bacteria</taxon>
        <taxon>Pseudomonadati</taxon>
        <taxon>Planctomycetota</taxon>
        <taxon>Planctomycetia</taxon>
        <taxon>Planctomycetales</taxon>
        <taxon>Planctomycetaceae</taxon>
        <taxon>Rubinisphaera</taxon>
    </lineage>
</organism>
<evidence type="ECO:0000313" key="12">
    <source>
        <dbReference type="Proteomes" id="UP000006860"/>
    </source>
</evidence>
<dbReference type="AlphaFoldDB" id="F0SPL8"/>
<dbReference type="InterPro" id="IPR036890">
    <property type="entry name" value="HATPase_C_sf"/>
</dbReference>
<reference evidence="12" key="1">
    <citation type="submission" date="2011-02" db="EMBL/GenBank/DDBJ databases">
        <title>The complete genome of Planctomyces brasiliensis DSM 5305.</title>
        <authorList>
            <person name="Lucas S."/>
            <person name="Copeland A."/>
            <person name="Lapidus A."/>
            <person name="Bruce D."/>
            <person name="Goodwin L."/>
            <person name="Pitluck S."/>
            <person name="Kyrpides N."/>
            <person name="Mavromatis K."/>
            <person name="Pagani I."/>
            <person name="Ivanova N."/>
            <person name="Ovchinnikova G."/>
            <person name="Lu M."/>
            <person name="Detter J.C."/>
            <person name="Han C."/>
            <person name="Land M."/>
            <person name="Hauser L."/>
            <person name="Markowitz V."/>
            <person name="Cheng J.-F."/>
            <person name="Hugenholtz P."/>
            <person name="Woyke T."/>
            <person name="Wu D."/>
            <person name="Tindall B."/>
            <person name="Pomrenke H.G."/>
            <person name="Brambilla E."/>
            <person name="Klenk H.-P."/>
            <person name="Eisen J.A."/>
        </authorList>
    </citation>
    <scope>NUCLEOTIDE SEQUENCE [LARGE SCALE GENOMIC DNA]</scope>
    <source>
        <strain evidence="12">ATCC 49424 / DSM 5305 / JCM 21570 / NBRC 103401 / IFAM 1448</strain>
    </source>
</reference>
<dbReference type="EC" id="2.7.13.3" evidence="2"/>
<evidence type="ECO:0000256" key="8">
    <source>
        <dbReference type="SAM" id="Phobius"/>
    </source>
</evidence>
<dbReference type="HOGENOM" id="CLU_000445_114_15_0"/>
<dbReference type="CDD" id="cd16922">
    <property type="entry name" value="HATPase_EvgS-ArcB-TorS-like"/>
    <property type="match status" value="1"/>
</dbReference>
<dbReference type="InterPro" id="IPR001789">
    <property type="entry name" value="Sig_transdc_resp-reg_receiver"/>
</dbReference>
<feature type="transmembrane region" description="Helical" evidence="8">
    <location>
        <begin position="51"/>
        <end position="75"/>
    </location>
</feature>
<feature type="transmembrane region" description="Helical" evidence="8">
    <location>
        <begin position="87"/>
        <end position="110"/>
    </location>
</feature>
<dbReference type="SUPFAM" id="SSF47384">
    <property type="entry name" value="Homodimeric domain of signal transducing histidine kinase"/>
    <property type="match status" value="1"/>
</dbReference>
<dbReference type="KEGG" id="pbs:Plabr_0293"/>
<evidence type="ECO:0000259" key="9">
    <source>
        <dbReference type="PROSITE" id="PS50109"/>
    </source>
</evidence>
<evidence type="ECO:0000256" key="1">
    <source>
        <dbReference type="ARBA" id="ARBA00000085"/>
    </source>
</evidence>
<evidence type="ECO:0000256" key="3">
    <source>
        <dbReference type="ARBA" id="ARBA00022553"/>
    </source>
</evidence>
<dbReference type="Gene3D" id="1.10.287.130">
    <property type="match status" value="1"/>
</dbReference>
<evidence type="ECO:0000256" key="6">
    <source>
        <dbReference type="ARBA" id="ARBA00023012"/>
    </source>
</evidence>
<feature type="domain" description="Histidine kinase" evidence="9">
    <location>
        <begin position="168"/>
        <end position="392"/>
    </location>
</feature>
<keyword evidence="8" id="KW-0472">Membrane</keyword>
<evidence type="ECO:0000256" key="7">
    <source>
        <dbReference type="PROSITE-ProRule" id="PRU00169"/>
    </source>
</evidence>
<dbReference type="SMART" id="SM00388">
    <property type="entry name" value="HisKA"/>
    <property type="match status" value="1"/>
</dbReference>
<dbReference type="CDD" id="cd00082">
    <property type="entry name" value="HisKA"/>
    <property type="match status" value="1"/>
</dbReference>
<feature type="domain" description="Response regulatory" evidence="10">
    <location>
        <begin position="426"/>
        <end position="542"/>
    </location>
</feature>
<dbReference type="InterPro" id="IPR003594">
    <property type="entry name" value="HATPase_dom"/>
</dbReference>
<dbReference type="Pfam" id="PF00512">
    <property type="entry name" value="HisKA"/>
    <property type="match status" value="1"/>
</dbReference>
<dbReference type="FunFam" id="3.30.565.10:FF:000010">
    <property type="entry name" value="Sensor histidine kinase RcsC"/>
    <property type="match status" value="1"/>
</dbReference>
<dbReference type="PRINTS" id="PR00344">
    <property type="entry name" value="BCTRLSENSOR"/>
</dbReference>
<dbReference type="SUPFAM" id="SSF55874">
    <property type="entry name" value="ATPase domain of HSP90 chaperone/DNA topoisomerase II/histidine kinase"/>
    <property type="match status" value="1"/>
</dbReference>
<dbReference type="FunFam" id="1.10.287.130:FF:000001">
    <property type="entry name" value="Two-component sensor histidine kinase"/>
    <property type="match status" value="1"/>
</dbReference>
<dbReference type="Proteomes" id="UP000006860">
    <property type="component" value="Chromosome"/>
</dbReference>
<gene>
    <name evidence="11" type="ordered locus">Plabr_0293</name>
</gene>
<dbReference type="PANTHER" id="PTHR45339:SF1">
    <property type="entry name" value="HYBRID SIGNAL TRANSDUCTION HISTIDINE KINASE J"/>
    <property type="match status" value="1"/>
</dbReference>
<dbReference type="Pfam" id="PF02518">
    <property type="entry name" value="HATPase_c"/>
    <property type="match status" value="1"/>
</dbReference>
<dbReference type="SMART" id="SM00387">
    <property type="entry name" value="HATPase_c"/>
    <property type="match status" value="1"/>
</dbReference>
<dbReference type="RefSeq" id="WP_013626666.1">
    <property type="nucleotide sequence ID" value="NC_015174.1"/>
</dbReference>
<dbReference type="eggNOG" id="COG2205">
    <property type="taxonomic scope" value="Bacteria"/>
</dbReference>
<dbReference type="EMBL" id="CP002546">
    <property type="protein sequence ID" value="ADY57922.1"/>
    <property type="molecule type" value="Genomic_DNA"/>
</dbReference>
<keyword evidence="5 11" id="KW-0418">Kinase</keyword>
<dbReference type="InterPro" id="IPR005467">
    <property type="entry name" value="His_kinase_dom"/>
</dbReference>
<keyword evidence="8" id="KW-0812">Transmembrane</keyword>
<dbReference type="PANTHER" id="PTHR45339">
    <property type="entry name" value="HYBRID SIGNAL TRANSDUCTION HISTIDINE KINASE J"/>
    <property type="match status" value="1"/>
</dbReference>
<dbReference type="CDD" id="cd17546">
    <property type="entry name" value="REC_hyHK_CKI1_RcsC-like"/>
    <property type="match status" value="1"/>
</dbReference>
<dbReference type="InterPro" id="IPR036097">
    <property type="entry name" value="HisK_dim/P_sf"/>
</dbReference>
<accession>F0SPL8</accession>
<evidence type="ECO:0000259" key="10">
    <source>
        <dbReference type="PROSITE" id="PS50110"/>
    </source>
</evidence>
<dbReference type="eggNOG" id="COG0784">
    <property type="taxonomic scope" value="Bacteria"/>
</dbReference>
<dbReference type="SUPFAM" id="SSF52172">
    <property type="entry name" value="CheY-like"/>
    <property type="match status" value="1"/>
</dbReference>